<evidence type="ECO:0000313" key="4">
    <source>
        <dbReference type="Proteomes" id="UP000318336"/>
    </source>
</evidence>
<dbReference type="InterPro" id="IPR041698">
    <property type="entry name" value="Methyltransf_25"/>
</dbReference>
<dbReference type="InterPro" id="IPR029063">
    <property type="entry name" value="SAM-dependent_MTases_sf"/>
</dbReference>
<dbReference type="EMBL" id="VFOK01000001">
    <property type="protein sequence ID" value="TQL33797.1"/>
    <property type="molecule type" value="Genomic_DNA"/>
</dbReference>
<comment type="caution">
    <text evidence="3">The sequence shown here is derived from an EMBL/GenBank/DDBJ whole genome shotgun (WGS) entry which is preliminary data.</text>
</comment>
<dbReference type="Gene3D" id="3.40.50.150">
    <property type="entry name" value="Vaccinia Virus protein VP39"/>
    <property type="match status" value="1"/>
</dbReference>
<dbReference type="GO" id="GO:0032259">
    <property type="term" value="P:methylation"/>
    <property type="evidence" value="ECO:0007669"/>
    <property type="project" value="UniProtKB-KW"/>
</dbReference>
<organism evidence="3 4">
    <name type="scientific">Barrientosiimonas humi</name>
    <dbReference type="NCBI Taxonomy" id="999931"/>
    <lineage>
        <taxon>Bacteria</taxon>
        <taxon>Bacillati</taxon>
        <taxon>Actinomycetota</taxon>
        <taxon>Actinomycetes</taxon>
        <taxon>Micrococcales</taxon>
        <taxon>Dermacoccaceae</taxon>
        <taxon>Barrientosiimonas</taxon>
    </lineage>
</organism>
<dbReference type="OrthoDB" id="9805171at2"/>
<dbReference type="RefSeq" id="WP_142005772.1">
    <property type="nucleotide sequence ID" value="NZ_CAJTBP010000001.1"/>
</dbReference>
<dbReference type="GO" id="GO:0008168">
    <property type="term" value="F:methyltransferase activity"/>
    <property type="evidence" value="ECO:0007669"/>
    <property type="project" value="UniProtKB-KW"/>
</dbReference>
<accession>A0A542XD97</accession>
<dbReference type="SUPFAM" id="SSF53335">
    <property type="entry name" value="S-adenosyl-L-methionine-dependent methyltransferases"/>
    <property type="match status" value="1"/>
</dbReference>
<evidence type="ECO:0000259" key="2">
    <source>
        <dbReference type="Pfam" id="PF13649"/>
    </source>
</evidence>
<dbReference type="Proteomes" id="UP000318336">
    <property type="component" value="Unassembled WGS sequence"/>
</dbReference>
<protein>
    <submittedName>
        <fullName evidence="3">Methyltransferase family protein</fullName>
    </submittedName>
</protein>
<dbReference type="AlphaFoldDB" id="A0A542XD97"/>
<evidence type="ECO:0000256" key="1">
    <source>
        <dbReference type="ARBA" id="ARBA00022679"/>
    </source>
</evidence>
<keyword evidence="3" id="KW-0489">Methyltransferase</keyword>
<keyword evidence="4" id="KW-1185">Reference proteome</keyword>
<dbReference type="PANTHER" id="PTHR43861">
    <property type="entry name" value="TRANS-ACONITATE 2-METHYLTRANSFERASE-RELATED"/>
    <property type="match status" value="1"/>
</dbReference>
<dbReference type="CDD" id="cd02440">
    <property type="entry name" value="AdoMet_MTases"/>
    <property type="match status" value="1"/>
</dbReference>
<name>A0A542XD97_9MICO</name>
<keyword evidence="1 3" id="KW-0808">Transferase</keyword>
<dbReference type="Pfam" id="PF13649">
    <property type="entry name" value="Methyltransf_25"/>
    <property type="match status" value="1"/>
</dbReference>
<proteinExistence type="predicted"/>
<reference evidence="3 4" key="1">
    <citation type="submission" date="2019-06" db="EMBL/GenBank/DDBJ databases">
        <title>Sequencing the genomes of 1000 actinobacteria strains.</title>
        <authorList>
            <person name="Klenk H.-P."/>
        </authorList>
    </citation>
    <scope>NUCLEOTIDE SEQUENCE [LARGE SCALE GENOMIC DNA]</scope>
    <source>
        <strain evidence="3 4">DSM 24617</strain>
    </source>
</reference>
<evidence type="ECO:0000313" key="3">
    <source>
        <dbReference type="EMBL" id="TQL33797.1"/>
    </source>
</evidence>
<gene>
    <name evidence="3" type="ORF">FB554_1950</name>
</gene>
<feature type="domain" description="Methyltransferase" evidence="2">
    <location>
        <begin position="52"/>
        <end position="142"/>
    </location>
</feature>
<sequence length="222" mass="23980">MASQDPREERVRQAYDTVATEYAAAIRDELAGKPLDRALLAAVAEMAAGGTVADIGCGPGHVAAHLAGLGADVVGIDLSRSMVEIARADHPQVRFEVASMTDLPQADGSLAAAVLMYSIIHLGPADRDRTIAELRRVLQPGGIALLAFHIRSEEFQPGDVNRLTTWFGHSVDVEGYFLEPEVVLDDLERHGLDIVSVMTRMPHPQVELPSERAYVLAQRPVS</sequence>